<keyword evidence="4" id="KW-0964">Secreted</keyword>
<dbReference type="Pfam" id="PF01187">
    <property type="entry name" value="MIF"/>
    <property type="match status" value="1"/>
</dbReference>
<evidence type="ECO:0000256" key="3">
    <source>
        <dbReference type="ARBA" id="ARBA00022514"/>
    </source>
</evidence>
<dbReference type="Gene3D" id="3.30.429.10">
    <property type="entry name" value="Macrophage Migration Inhibitory Factor"/>
    <property type="match status" value="1"/>
</dbReference>
<reference evidence="14 15" key="1">
    <citation type="journal article" date="2018" name="Front. Microbiol.">
        <title>Genomic and genetic insights into a cosmopolitan fungus, Paecilomyces variotii (Eurotiales).</title>
        <authorList>
            <person name="Urquhart A.S."/>
            <person name="Mondo S.J."/>
            <person name="Makela M.R."/>
            <person name="Hane J.K."/>
            <person name="Wiebenga A."/>
            <person name="He G."/>
            <person name="Mihaltcheva S."/>
            <person name="Pangilinan J."/>
            <person name="Lipzen A."/>
            <person name="Barry K."/>
            <person name="de Vries R.P."/>
            <person name="Grigoriev I.V."/>
            <person name="Idnurm A."/>
        </authorList>
    </citation>
    <scope>NUCLEOTIDE SEQUENCE [LARGE SCALE GENOMIC DNA]</scope>
    <source>
        <strain evidence="14 15">CBS 101075</strain>
    </source>
</reference>
<dbReference type="SUPFAM" id="SSF55331">
    <property type="entry name" value="Tautomerase/MIF"/>
    <property type="match status" value="1"/>
</dbReference>
<feature type="compositionally biased region" description="Basic and acidic residues" evidence="13">
    <location>
        <begin position="43"/>
        <end position="52"/>
    </location>
</feature>
<evidence type="ECO:0000313" key="15">
    <source>
        <dbReference type="Proteomes" id="UP000283841"/>
    </source>
</evidence>
<comment type="similarity">
    <text evidence="2">Belongs to the MIF family.</text>
</comment>
<feature type="compositionally biased region" description="Polar residues" evidence="13">
    <location>
        <begin position="75"/>
        <end position="86"/>
    </location>
</feature>
<organism evidence="14 15">
    <name type="scientific">Byssochlamys spectabilis</name>
    <name type="common">Paecilomyces variotii</name>
    <dbReference type="NCBI Taxonomy" id="264951"/>
    <lineage>
        <taxon>Eukaryota</taxon>
        <taxon>Fungi</taxon>
        <taxon>Dikarya</taxon>
        <taxon>Ascomycota</taxon>
        <taxon>Pezizomycotina</taxon>
        <taxon>Eurotiomycetes</taxon>
        <taxon>Eurotiomycetidae</taxon>
        <taxon>Eurotiales</taxon>
        <taxon>Thermoascaceae</taxon>
        <taxon>Paecilomyces</taxon>
    </lineage>
</organism>
<evidence type="ECO:0000256" key="6">
    <source>
        <dbReference type="ARBA" id="ARBA00036735"/>
    </source>
</evidence>
<evidence type="ECO:0000256" key="12">
    <source>
        <dbReference type="ARBA" id="ARBA00042730"/>
    </source>
</evidence>
<name>A0A443HQE2_BYSSP</name>
<dbReference type="VEuPathDB" id="FungiDB:C8Q69DRAFT_499714"/>
<gene>
    <name evidence="14" type="ORF">C8Q69DRAFT_499714</name>
</gene>
<proteinExistence type="inferred from homology"/>
<evidence type="ECO:0000313" key="14">
    <source>
        <dbReference type="EMBL" id="RWQ93999.1"/>
    </source>
</evidence>
<dbReference type="InterPro" id="IPR001398">
    <property type="entry name" value="Macrophage_inhib_fac"/>
</dbReference>
<evidence type="ECO:0000256" key="5">
    <source>
        <dbReference type="ARBA" id="ARBA00023235"/>
    </source>
</evidence>
<accession>A0A443HQE2</accession>
<dbReference type="GO" id="GO:0005576">
    <property type="term" value="C:extracellular region"/>
    <property type="evidence" value="ECO:0007669"/>
    <property type="project" value="UniProtKB-SubCell"/>
</dbReference>
<evidence type="ECO:0000256" key="11">
    <source>
        <dbReference type="ARBA" id="ARBA00041912"/>
    </source>
</evidence>
<feature type="compositionally biased region" description="Basic and acidic residues" evidence="13">
    <location>
        <begin position="1"/>
        <end position="15"/>
    </location>
</feature>
<comment type="subcellular location">
    <subcellularLocation>
        <location evidence="1">Secreted</location>
    </subcellularLocation>
</comment>
<evidence type="ECO:0000256" key="2">
    <source>
        <dbReference type="ARBA" id="ARBA00005851"/>
    </source>
</evidence>
<feature type="region of interest" description="Disordered" evidence="13">
    <location>
        <begin position="1"/>
        <end position="95"/>
    </location>
</feature>
<dbReference type="InterPro" id="IPR014347">
    <property type="entry name" value="Tautomerase/MIF_sf"/>
</dbReference>
<comment type="catalytic activity">
    <reaction evidence="7">
        <text>L-dopachrome = 5,6-dihydroxyindole-2-carboxylate</text>
        <dbReference type="Rhea" id="RHEA:13041"/>
        <dbReference type="ChEBI" id="CHEBI:16875"/>
        <dbReference type="ChEBI" id="CHEBI:57509"/>
        <dbReference type="EC" id="5.3.3.12"/>
    </reaction>
</comment>
<evidence type="ECO:0000256" key="8">
    <source>
        <dbReference type="ARBA" id="ARBA00038932"/>
    </source>
</evidence>
<dbReference type="PANTHER" id="PTHR11954">
    <property type="entry name" value="D-DOPACHROME DECARBOXYLASE"/>
    <property type="match status" value="1"/>
</dbReference>
<comment type="catalytic activity">
    <reaction evidence="6">
        <text>3-phenylpyruvate = enol-phenylpyruvate</text>
        <dbReference type="Rhea" id="RHEA:17097"/>
        <dbReference type="ChEBI" id="CHEBI:16815"/>
        <dbReference type="ChEBI" id="CHEBI:18005"/>
        <dbReference type="EC" id="5.3.2.1"/>
    </reaction>
</comment>
<dbReference type="STRING" id="264951.A0A443HQE2"/>
<dbReference type="GO" id="GO:0004167">
    <property type="term" value="F:dopachrome isomerase activity"/>
    <property type="evidence" value="ECO:0007669"/>
    <property type="project" value="UniProtKB-EC"/>
</dbReference>
<dbReference type="Proteomes" id="UP000283841">
    <property type="component" value="Unassembled WGS sequence"/>
</dbReference>
<dbReference type="GeneID" id="39601606"/>
<dbReference type="EMBL" id="RCNU01000008">
    <property type="protein sequence ID" value="RWQ93999.1"/>
    <property type="molecule type" value="Genomic_DNA"/>
</dbReference>
<feature type="region of interest" description="Disordered" evidence="13">
    <location>
        <begin position="246"/>
        <end position="346"/>
    </location>
</feature>
<evidence type="ECO:0000256" key="4">
    <source>
        <dbReference type="ARBA" id="ARBA00022525"/>
    </source>
</evidence>
<keyword evidence="15" id="KW-1185">Reference proteome</keyword>
<dbReference type="PANTHER" id="PTHR11954:SF6">
    <property type="entry name" value="MACROPHAGE MIGRATION INHIBITORY FACTOR"/>
    <property type="match status" value="1"/>
</dbReference>
<sequence length="346" mass="38311">MHVRSMDIRSLKERYSNSTSLTRNKAEAPVLRSPSTDSQTLCAEEHRNDKKSPIMSSASVEEDNLMRKLTRGAPTDSSGVQAASERNPNEDEAARKRNQYFEDSFSTREPHNAPRYRVNQDSIVVIEIKTNTRVRADEFQLLSDISSLFMQVYHRPENSILVTVEQNACLRFGSSPAPAYLLTVSALPSLIAPITNLRNTILIQQGLKDLLWIPPNRGVIRFNSIQEENFATNDATVMGQIEQLEQSARDGNPGILKSISRSMSRKLKSSSTNSGQLSLTTTAVSSVPLIEKRHEPPMSAGVTAKRNPGNTGSEGRTKQPSVKKSKSVQRFVSRRLSELGSMGDAP</sequence>
<dbReference type="AlphaFoldDB" id="A0A443HQE2"/>
<dbReference type="EC" id="5.3.2.1" evidence="9"/>
<evidence type="ECO:0000256" key="7">
    <source>
        <dbReference type="ARBA" id="ARBA00036823"/>
    </source>
</evidence>
<keyword evidence="5" id="KW-0413">Isomerase</keyword>
<feature type="compositionally biased region" description="Polar residues" evidence="13">
    <location>
        <begin position="308"/>
        <end position="320"/>
    </location>
</feature>
<feature type="compositionally biased region" description="Polar residues" evidence="13">
    <location>
        <begin position="272"/>
        <end position="285"/>
    </location>
</feature>
<dbReference type="EC" id="5.3.3.12" evidence="8"/>
<evidence type="ECO:0000256" key="9">
    <source>
        <dbReference type="ARBA" id="ARBA00039086"/>
    </source>
</evidence>
<evidence type="ECO:0000256" key="10">
    <source>
        <dbReference type="ARBA" id="ARBA00041631"/>
    </source>
</evidence>
<dbReference type="RefSeq" id="XP_028483644.1">
    <property type="nucleotide sequence ID" value="XM_028632329.1"/>
</dbReference>
<evidence type="ECO:0000256" key="13">
    <source>
        <dbReference type="SAM" id="MobiDB-lite"/>
    </source>
</evidence>
<dbReference type="GO" id="GO:0050178">
    <property type="term" value="F:phenylpyruvate tautomerase activity"/>
    <property type="evidence" value="ECO:0007669"/>
    <property type="project" value="UniProtKB-EC"/>
</dbReference>
<protein>
    <recommendedName>
        <fullName evidence="12">L-dopachrome isomerase</fullName>
        <ecNumber evidence="9">5.3.2.1</ecNumber>
        <ecNumber evidence="8">5.3.3.12</ecNumber>
    </recommendedName>
    <alternativeName>
        <fullName evidence="10">L-dopachrome tautomerase</fullName>
    </alternativeName>
    <alternativeName>
        <fullName evidence="11">Phenylpyruvate tautomerase</fullName>
    </alternativeName>
</protein>
<evidence type="ECO:0000256" key="1">
    <source>
        <dbReference type="ARBA" id="ARBA00004613"/>
    </source>
</evidence>
<keyword evidence="3" id="KW-0202">Cytokine</keyword>
<comment type="caution">
    <text evidence="14">The sequence shown here is derived from an EMBL/GenBank/DDBJ whole genome shotgun (WGS) entry which is preliminary data.</text>
</comment>